<organism evidence="1 2">
    <name type="scientific">Meganyctiphanes norvegica</name>
    <name type="common">Northern krill</name>
    <name type="synonym">Thysanopoda norvegica</name>
    <dbReference type="NCBI Taxonomy" id="48144"/>
    <lineage>
        <taxon>Eukaryota</taxon>
        <taxon>Metazoa</taxon>
        <taxon>Ecdysozoa</taxon>
        <taxon>Arthropoda</taxon>
        <taxon>Crustacea</taxon>
        <taxon>Multicrustacea</taxon>
        <taxon>Malacostraca</taxon>
        <taxon>Eumalacostraca</taxon>
        <taxon>Eucarida</taxon>
        <taxon>Euphausiacea</taxon>
        <taxon>Euphausiidae</taxon>
        <taxon>Meganyctiphanes</taxon>
    </lineage>
</organism>
<dbReference type="GO" id="GO:0008146">
    <property type="term" value="F:sulfotransferase activity"/>
    <property type="evidence" value="ECO:0007669"/>
    <property type="project" value="InterPro"/>
</dbReference>
<name>A0AAV2SIP8_MEGNR</name>
<feature type="non-terminal residue" evidence="1">
    <location>
        <position position="219"/>
    </location>
</feature>
<dbReference type="Proteomes" id="UP001497623">
    <property type="component" value="Unassembled WGS sequence"/>
</dbReference>
<dbReference type="InterPro" id="IPR005331">
    <property type="entry name" value="Sulfotransferase"/>
</dbReference>
<accession>A0AAV2SIP8</accession>
<dbReference type="EMBL" id="CAXKWB010073434">
    <property type="protein sequence ID" value="CAL4197225.1"/>
    <property type="molecule type" value="Genomic_DNA"/>
</dbReference>
<evidence type="ECO:0000313" key="1">
    <source>
        <dbReference type="EMBL" id="CAL4197225.1"/>
    </source>
</evidence>
<evidence type="ECO:0000313" key="2">
    <source>
        <dbReference type="Proteomes" id="UP001497623"/>
    </source>
</evidence>
<reference evidence="1 2" key="1">
    <citation type="submission" date="2024-05" db="EMBL/GenBank/DDBJ databases">
        <authorList>
            <person name="Wallberg A."/>
        </authorList>
    </citation>
    <scope>NUCLEOTIDE SEQUENCE [LARGE SCALE GENOMIC DNA]</scope>
</reference>
<dbReference type="AlphaFoldDB" id="A0AAV2SIP8"/>
<comment type="caution">
    <text evidence="1">The sequence shown here is derived from an EMBL/GenBank/DDBJ whole genome shotgun (WGS) entry which is preliminary data.</text>
</comment>
<keyword evidence="2" id="KW-1185">Reference proteome</keyword>
<evidence type="ECO:0008006" key="3">
    <source>
        <dbReference type="Google" id="ProtNLM"/>
    </source>
</evidence>
<proteinExistence type="predicted"/>
<dbReference type="Pfam" id="PF03567">
    <property type="entry name" value="Sulfotransfer_2"/>
    <property type="match status" value="1"/>
</dbReference>
<protein>
    <recommendedName>
        <fullName evidence="3">Carbohydrate sulfotransferase</fullName>
    </recommendedName>
</protein>
<sequence length="219" mass="26033">MENMTMRGRVSTKTTLILICIVVTFFYISPVHYLEEQNVSIYEETHLPNTKTKINKYIGVQKVKKSSIYDQKFKKSSNSLELELNSRRDLLRKVCADLGPTANQLNVDWDTHREDNKQYGYGNVRFLYLDKTKNARVCKHYKAGYSTWKTTARKLKKQKRKVKSKSWIITVRHPLARLLSAWKDKYLGGLPLSMFDEAWRRETNTVETRMHRWARYWML</sequence>
<gene>
    <name evidence="1" type="ORF">MNOR_LOCUS37237</name>
</gene>
<dbReference type="GO" id="GO:0016020">
    <property type="term" value="C:membrane"/>
    <property type="evidence" value="ECO:0007669"/>
    <property type="project" value="InterPro"/>
</dbReference>